<evidence type="ECO:0000313" key="3">
    <source>
        <dbReference type="Proteomes" id="UP000265618"/>
    </source>
</evidence>
<feature type="region of interest" description="Disordered" evidence="1">
    <location>
        <begin position="103"/>
        <end position="139"/>
    </location>
</feature>
<reference evidence="2 3" key="1">
    <citation type="journal article" date="2018" name="PLoS ONE">
        <title>The draft genome of Kipferlia bialata reveals reductive genome evolution in fornicate parasites.</title>
        <authorList>
            <person name="Tanifuji G."/>
            <person name="Takabayashi S."/>
            <person name="Kume K."/>
            <person name="Takagi M."/>
            <person name="Nakayama T."/>
            <person name="Kamikawa R."/>
            <person name="Inagaki Y."/>
            <person name="Hashimoto T."/>
        </authorList>
    </citation>
    <scope>NUCLEOTIDE SEQUENCE [LARGE SCALE GENOMIC DNA]</scope>
    <source>
        <strain evidence="2">NY0173</strain>
    </source>
</reference>
<feature type="compositionally biased region" description="Basic and acidic residues" evidence="1">
    <location>
        <begin position="123"/>
        <end position="137"/>
    </location>
</feature>
<dbReference type="Proteomes" id="UP000265618">
    <property type="component" value="Unassembled WGS sequence"/>
</dbReference>
<sequence>VRDHLALAQSLEGGEGERETGDDTEGEGEGERRKKYMSVQSKNSREEKDSVRDNPDSHFSVSIPPHQVSPEVVCVRCFLPPCRADTGVGLDFPVYAAINGQHPLSATHPDPTPRESLAAAESVDGRGESTRESEKGRVHSSVCRLGRSKALSVITCPGSVRSLEAQDSSPAPDGWEPAILVLGAHATESVRVVHALRCTGLAFPGLDPWNTTAVRSTLSYFSGPHGQRSVQSGRERGTDTAEGVVGFNTRTLQVFSGGTNPLRLPIGLAGEARRFLDEAMAPSETPPMAAVPSDITRNPVTLPGCHLAVPAYTQGVWRNQLFLLRVSPLWPVVVIGYAGDRERERGSEAEVEQRAREFAWMLKATV</sequence>
<gene>
    <name evidence="2" type="ORF">KIPB_009090</name>
</gene>
<organism evidence="2 3">
    <name type="scientific">Kipferlia bialata</name>
    <dbReference type="NCBI Taxonomy" id="797122"/>
    <lineage>
        <taxon>Eukaryota</taxon>
        <taxon>Metamonada</taxon>
        <taxon>Carpediemonas-like organisms</taxon>
        <taxon>Kipferlia</taxon>
    </lineage>
</organism>
<accession>A0A9K3GLV3</accession>
<feature type="compositionally biased region" description="Basic and acidic residues" evidence="1">
    <location>
        <begin position="43"/>
        <end position="56"/>
    </location>
</feature>
<evidence type="ECO:0000256" key="1">
    <source>
        <dbReference type="SAM" id="MobiDB-lite"/>
    </source>
</evidence>
<feature type="region of interest" description="Disordered" evidence="1">
    <location>
        <begin position="1"/>
        <end position="64"/>
    </location>
</feature>
<protein>
    <submittedName>
        <fullName evidence="2">Uncharacterized protein</fullName>
    </submittedName>
</protein>
<keyword evidence="3" id="KW-1185">Reference proteome</keyword>
<name>A0A9K3GLV3_9EUKA</name>
<proteinExistence type="predicted"/>
<feature type="non-terminal residue" evidence="2">
    <location>
        <position position="366"/>
    </location>
</feature>
<dbReference type="AlphaFoldDB" id="A0A9K3GLV3"/>
<evidence type="ECO:0000313" key="2">
    <source>
        <dbReference type="EMBL" id="GIQ87116.1"/>
    </source>
</evidence>
<dbReference type="EMBL" id="BDIP01002981">
    <property type="protein sequence ID" value="GIQ87116.1"/>
    <property type="molecule type" value="Genomic_DNA"/>
</dbReference>
<comment type="caution">
    <text evidence="2">The sequence shown here is derived from an EMBL/GenBank/DDBJ whole genome shotgun (WGS) entry which is preliminary data.</text>
</comment>